<reference evidence="8" key="2">
    <citation type="submission" date="2025-08" db="UniProtKB">
        <authorList>
            <consortium name="Ensembl"/>
        </authorList>
    </citation>
    <scope>IDENTIFICATION</scope>
</reference>
<evidence type="ECO:0000259" key="7">
    <source>
        <dbReference type="PROSITE" id="PS50011"/>
    </source>
</evidence>
<reference evidence="8" key="1">
    <citation type="submission" date="2014-08" db="EMBL/GenBank/DDBJ databases">
        <authorList>
            <person name="Senf B."/>
            <person name="Petzold A."/>
            <person name="Downie B.R."/>
            <person name="Koch P."/>
            <person name="Platzer M."/>
        </authorList>
    </citation>
    <scope>NUCLEOTIDE SEQUENCE [LARGE SCALE GENOMIC DNA]</scope>
    <source>
        <strain evidence="8">GRZ</strain>
    </source>
</reference>
<dbReference type="Pfam" id="PF00069">
    <property type="entry name" value="Pkinase"/>
    <property type="match status" value="1"/>
</dbReference>
<keyword evidence="4" id="KW-0418">Kinase</keyword>
<evidence type="ECO:0000313" key="8">
    <source>
        <dbReference type="Ensembl" id="ENSNFUP00015036508.1"/>
    </source>
</evidence>
<proteinExistence type="predicted"/>
<dbReference type="GO" id="GO:0003713">
    <property type="term" value="F:transcription coactivator activity"/>
    <property type="evidence" value="ECO:0007669"/>
    <property type="project" value="TreeGrafter"/>
</dbReference>
<reference evidence="8" key="3">
    <citation type="submission" date="2025-09" db="UniProtKB">
        <authorList>
            <consortium name="Ensembl"/>
        </authorList>
    </citation>
    <scope>IDENTIFICATION</scope>
</reference>
<dbReference type="Gene3D" id="1.10.510.10">
    <property type="entry name" value="Transferase(Phosphotransferase) domain 1"/>
    <property type="match status" value="1"/>
</dbReference>
<dbReference type="AlphaFoldDB" id="A0A8C6P0G5"/>
<keyword evidence="3" id="KW-0547">Nucleotide-binding</keyword>
<dbReference type="GO" id="GO:0007224">
    <property type="term" value="P:smoothened signaling pathway"/>
    <property type="evidence" value="ECO:0007669"/>
    <property type="project" value="TreeGrafter"/>
</dbReference>
<accession>A0A8C6P0G5</accession>
<dbReference type="PROSITE" id="PS50011">
    <property type="entry name" value="PROTEIN_KINASE_DOM"/>
    <property type="match status" value="1"/>
</dbReference>
<dbReference type="Gene3D" id="3.30.200.20">
    <property type="entry name" value="Phosphorylase Kinase, domain 1"/>
    <property type="match status" value="1"/>
</dbReference>
<dbReference type="GO" id="GO:0005524">
    <property type="term" value="F:ATP binding"/>
    <property type="evidence" value="ECO:0007669"/>
    <property type="project" value="UniProtKB-KW"/>
</dbReference>
<feature type="domain" description="Protein kinase" evidence="7">
    <location>
        <begin position="165"/>
        <end position="438"/>
    </location>
</feature>
<keyword evidence="1" id="KW-0723">Serine/threonine-protein kinase</keyword>
<dbReference type="GO" id="GO:0016605">
    <property type="term" value="C:PML body"/>
    <property type="evidence" value="ECO:0007669"/>
    <property type="project" value="TreeGrafter"/>
</dbReference>
<feature type="region of interest" description="Disordered" evidence="6">
    <location>
        <begin position="55"/>
        <end position="85"/>
    </location>
</feature>
<evidence type="ECO:0000256" key="3">
    <source>
        <dbReference type="ARBA" id="ARBA00022741"/>
    </source>
</evidence>
<dbReference type="InterPro" id="IPR000719">
    <property type="entry name" value="Prot_kinase_dom"/>
</dbReference>
<evidence type="ECO:0000256" key="5">
    <source>
        <dbReference type="ARBA" id="ARBA00022840"/>
    </source>
</evidence>
<dbReference type="Ensembl" id="ENSNFUT00015038113.1">
    <property type="protein sequence ID" value="ENSNFUP00015036508.1"/>
    <property type="gene ID" value="ENSNFUG00015017667.1"/>
</dbReference>
<feature type="compositionally biased region" description="Basic and acidic residues" evidence="6">
    <location>
        <begin position="119"/>
        <end position="131"/>
    </location>
</feature>
<dbReference type="SUPFAM" id="SSF56112">
    <property type="entry name" value="Protein kinase-like (PK-like)"/>
    <property type="match status" value="1"/>
</dbReference>
<evidence type="ECO:0000256" key="6">
    <source>
        <dbReference type="SAM" id="MobiDB-lite"/>
    </source>
</evidence>
<dbReference type="InterPro" id="IPR011009">
    <property type="entry name" value="Kinase-like_dom_sf"/>
</dbReference>
<sequence>IETTKKFKSPGQQYTLRIKPADALNHPFITMKHLRYISDEFYLTESQRIMKECQHREQENTYSSLSTPNSNREQTPDLDFSKEGKINPSHLVQTKTRTGTSGIETKLFSSDIFEGANSEDSKMDQSIKWETDSSDTDEGSFSTDSQCTPSMLTPGMIVMGNSKVYQVEEVLDSGTFGEVARCHMVGQDKMVALKVMSGQYELEFLNEVQALQLLNKLTHFKHCFVKLNDSFTYRGFLFQEFEPLDQTLFDYMKKRDGTLKVAEVRAIAQQILVAFSALKQLGITHTNIKIDNIMLVNHEAHPFRVKLIDFGLAFENECLPQKGIYQDLPYRAPEITLGLPRDEAIDTWSLGCLLSVLFLDCYLFPYENEYDNLRIILKLLGQPDQKQLDEGTLVSDYFIKVKNGSEYIKAFLDLVKKMLTVDPANRILPADALKHPFITMEHLDGCSDKRYK</sequence>
<dbReference type="GO" id="GO:0003714">
    <property type="term" value="F:transcription corepressor activity"/>
    <property type="evidence" value="ECO:0007669"/>
    <property type="project" value="TreeGrafter"/>
</dbReference>
<evidence type="ECO:0000256" key="2">
    <source>
        <dbReference type="ARBA" id="ARBA00022679"/>
    </source>
</evidence>
<dbReference type="Proteomes" id="UP000694548">
    <property type="component" value="Chromosome sgr18"/>
</dbReference>
<name>A0A8C6P0G5_NOTFU</name>
<feature type="region of interest" description="Disordered" evidence="6">
    <location>
        <begin position="117"/>
        <end position="146"/>
    </location>
</feature>
<dbReference type="GO" id="GO:0004674">
    <property type="term" value="F:protein serine/threonine kinase activity"/>
    <property type="evidence" value="ECO:0007669"/>
    <property type="project" value="UniProtKB-KW"/>
</dbReference>
<dbReference type="GO" id="GO:0046332">
    <property type="term" value="F:SMAD binding"/>
    <property type="evidence" value="ECO:0007669"/>
    <property type="project" value="TreeGrafter"/>
</dbReference>
<keyword evidence="2" id="KW-0808">Transferase</keyword>
<dbReference type="GO" id="GO:0045944">
    <property type="term" value="P:positive regulation of transcription by RNA polymerase II"/>
    <property type="evidence" value="ECO:0007669"/>
    <property type="project" value="TreeGrafter"/>
</dbReference>
<dbReference type="GO" id="GO:0042771">
    <property type="term" value="P:intrinsic apoptotic signaling pathway in response to DNA damage by p53 class mediator"/>
    <property type="evidence" value="ECO:0007669"/>
    <property type="project" value="TreeGrafter"/>
</dbReference>
<organism evidence="8 9">
    <name type="scientific">Nothobranchius furzeri</name>
    <name type="common">Turquoise killifish</name>
    <dbReference type="NCBI Taxonomy" id="105023"/>
    <lineage>
        <taxon>Eukaryota</taxon>
        <taxon>Metazoa</taxon>
        <taxon>Chordata</taxon>
        <taxon>Craniata</taxon>
        <taxon>Vertebrata</taxon>
        <taxon>Euteleostomi</taxon>
        <taxon>Actinopterygii</taxon>
        <taxon>Neopterygii</taxon>
        <taxon>Teleostei</taxon>
        <taxon>Neoteleostei</taxon>
        <taxon>Acanthomorphata</taxon>
        <taxon>Ovalentaria</taxon>
        <taxon>Atherinomorphae</taxon>
        <taxon>Cyprinodontiformes</taxon>
        <taxon>Nothobranchiidae</taxon>
        <taxon>Nothobranchius</taxon>
    </lineage>
</organism>
<dbReference type="GO" id="GO:0005737">
    <property type="term" value="C:cytoplasm"/>
    <property type="evidence" value="ECO:0007669"/>
    <property type="project" value="TreeGrafter"/>
</dbReference>
<dbReference type="GO" id="GO:0004713">
    <property type="term" value="F:protein tyrosine kinase activity"/>
    <property type="evidence" value="ECO:0007669"/>
    <property type="project" value="TreeGrafter"/>
</dbReference>
<evidence type="ECO:0000256" key="1">
    <source>
        <dbReference type="ARBA" id="ARBA00022527"/>
    </source>
</evidence>
<keyword evidence="9" id="KW-1185">Reference proteome</keyword>
<dbReference type="GeneTree" id="ENSGT00940000164472"/>
<evidence type="ECO:0000256" key="4">
    <source>
        <dbReference type="ARBA" id="ARBA00022777"/>
    </source>
</evidence>
<dbReference type="PANTHER" id="PTHR24058:SF53">
    <property type="entry name" value="HOMEODOMAIN-INTERACTING PROTEIN KINASE 2"/>
    <property type="match status" value="1"/>
</dbReference>
<evidence type="ECO:0000313" key="9">
    <source>
        <dbReference type="Proteomes" id="UP000694548"/>
    </source>
</evidence>
<feature type="compositionally biased region" description="Polar residues" evidence="6">
    <location>
        <begin position="60"/>
        <end position="73"/>
    </location>
</feature>
<keyword evidence="5" id="KW-0067">ATP-binding</keyword>
<dbReference type="InterPro" id="IPR050494">
    <property type="entry name" value="Ser_Thr_dual-spec_kinase"/>
</dbReference>
<dbReference type="PANTHER" id="PTHR24058">
    <property type="entry name" value="DUAL SPECIFICITY PROTEIN KINASE"/>
    <property type="match status" value="1"/>
</dbReference>
<protein>
    <recommendedName>
        <fullName evidence="7">Protein kinase domain-containing protein</fullName>
    </recommendedName>
</protein>